<dbReference type="InParanoid" id="F0XCG0"/>
<dbReference type="OrthoDB" id="2269373at2759"/>
<evidence type="ECO:0000313" key="6">
    <source>
        <dbReference type="EMBL" id="EFX04460.1"/>
    </source>
</evidence>
<dbReference type="Pfam" id="PF04082">
    <property type="entry name" value="Fungal_trans"/>
    <property type="match status" value="1"/>
</dbReference>
<dbReference type="EMBL" id="GL629765">
    <property type="protein sequence ID" value="EFX04460.1"/>
    <property type="molecule type" value="Genomic_DNA"/>
</dbReference>
<name>F0XCG0_GROCL</name>
<dbReference type="GO" id="GO:0003677">
    <property type="term" value="F:DNA binding"/>
    <property type="evidence" value="ECO:0007669"/>
    <property type="project" value="InterPro"/>
</dbReference>
<dbReference type="InterPro" id="IPR007219">
    <property type="entry name" value="XnlR_reg_dom"/>
</dbReference>
<dbReference type="AlphaFoldDB" id="F0XCG0"/>
<dbReference type="SMART" id="SM00906">
    <property type="entry name" value="Fungal_trans"/>
    <property type="match status" value="1"/>
</dbReference>
<dbReference type="STRING" id="655863.F0XCG0"/>
<keyword evidence="2" id="KW-0479">Metal-binding</keyword>
<accession>F0XCG0</accession>
<protein>
    <submittedName>
        <fullName evidence="6">C6 zinc finger domain containing protein</fullName>
    </submittedName>
</protein>
<evidence type="ECO:0000256" key="4">
    <source>
        <dbReference type="SAM" id="MobiDB-lite"/>
    </source>
</evidence>
<dbReference type="GO" id="GO:0008270">
    <property type="term" value="F:zinc ion binding"/>
    <property type="evidence" value="ECO:0007669"/>
    <property type="project" value="InterPro"/>
</dbReference>
<gene>
    <name evidence="6" type="ORF">CMQ_1388</name>
</gene>
<dbReference type="InterPro" id="IPR036864">
    <property type="entry name" value="Zn2-C6_fun-type_DNA-bd_sf"/>
</dbReference>
<reference evidence="6 7" key="1">
    <citation type="journal article" date="2011" name="Proc. Natl. Acad. Sci. U.S.A.">
        <title>Genome and transcriptome analyses of the mountain pine beetle-fungal symbiont Grosmannia clavigera, a lodgepole pine pathogen.</title>
        <authorList>
            <person name="DiGuistini S."/>
            <person name="Wang Y."/>
            <person name="Liao N.Y."/>
            <person name="Taylor G."/>
            <person name="Tanguay P."/>
            <person name="Feau N."/>
            <person name="Henrissat B."/>
            <person name="Chan S.K."/>
            <person name="Hesse-Orce U."/>
            <person name="Alamouti S.M."/>
            <person name="Tsui C.K.M."/>
            <person name="Docking R.T."/>
            <person name="Levasseur A."/>
            <person name="Haridas S."/>
            <person name="Robertson G."/>
            <person name="Birol I."/>
            <person name="Holt R.A."/>
            <person name="Marra M.A."/>
            <person name="Hamelin R.C."/>
            <person name="Hirst M."/>
            <person name="Jones S.J.M."/>
            <person name="Bohlmann J."/>
            <person name="Breuil C."/>
        </authorList>
    </citation>
    <scope>NUCLEOTIDE SEQUENCE [LARGE SCALE GENOMIC DNA]</scope>
    <source>
        <strain evidence="7">kw1407 / UAMH 11150</strain>
    </source>
</reference>
<keyword evidence="3" id="KW-0539">Nucleus</keyword>
<dbReference type="PROSITE" id="PS50048">
    <property type="entry name" value="ZN2_CY6_FUNGAL_2"/>
    <property type="match status" value="1"/>
</dbReference>
<organism evidence="7">
    <name type="scientific">Grosmannia clavigera (strain kw1407 / UAMH 11150)</name>
    <name type="common">Blue stain fungus</name>
    <name type="synonym">Graphiocladiella clavigera</name>
    <dbReference type="NCBI Taxonomy" id="655863"/>
    <lineage>
        <taxon>Eukaryota</taxon>
        <taxon>Fungi</taxon>
        <taxon>Dikarya</taxon>
        <taxon>Ascomycota</taxon>
        <taxon>Pezizomycotina</taxon>
        <taxon>Sordariomycetes</taxon>
        <taxon>Sordariomycetidae</taxon>
        <taxon>Ophiostomatales</taxon>
        <taxon>Ophiostomataceae</taxon>
        <taxon>Leptographium</taxon>
    </lineage>
</organism>
<evidence type="ECO:0000313" key="7">
    <source>
        <dbReference type="Proteomes" id="UP000007796"/>
    </source>
</evidence>
<dbReference type="GO" id="GO:0005634">
    <property type="term" value="C:nucleus"/>
    <property type="evidence" value="ECO:0007669"/>
    <property type="project" value="UniProtKB-SubCell"/>
</dbReference>
<dbReference type="Gene3D" id="4.10.240.10">
    <property type="entry name" value="Zn(2)-C6 fungal-type DNA-binding domain"/>
    <property type="match status" value="1"/>
</dbReference>
<dbReference type="InterPro" id="IPR001138">
    <property type="entry name" value="Zn2Cys6_DnaBD"/>
</dbReference>
<keyword evidence="7" id="KW-1185">Reference proteome</keyword>
<dbReference type="eggNOG" id="ENOG502QYWX">
    <property type="taxonomic scope" value="Eukaryota"/>
</dbReference>
<dbReference type="GO" id="GO:0000981">
    <property type="term" value="F:DNA-binding transcription factor activity, RNA polymerase II-specific"/>
    <property type="evidence" value="ECO:0007669"/>
    <property type="project" value="InterPro"/>
</dbReference>
<dbReference type="PANTHER" id="PTHR31001">
    <property type="entry name" value="UNCHARACTERIZED TRANSCRIPTIONAL REGULATORY PROTEIN"/>
    <property type="match status" value="1"/>
</dbReference>
<evidence type="ECO:0000256" key="2">
    <source>
        <dbReference type="ARBA" id="ARBA00022723"/>
    </source>
</evidence>
<dbReference type="HOGENOM" id="CLU_004083_5_2_1"/>
<dbReference type="PANTHER" id="PTHR31001:SF85">
    <property type="entry name" value="ZN(II)2CYS6 TRANSCRIPTION FACTOR (EUROFUNG)"/>
    <property type="match status" value="1"/>
</dbReference>
<dbReference type="SMART" id="SM00066">
    <property type="entry name" value="GAL4"/>
    <property type="match status" value="1"/>
</dbReference>
<proteinExistence type="predicted"/>
<feature type="region of interest" description="Disordered" evidence="4">
    <location>
        <begin position="1"/>
        <end position="26"/>
    </location>
</feature>
<evidence type="ECO:0000259" key="5">
    <source>
        <dbReference type="PROSITE" id="PS50048"/>
    </source>
</evidence>
<feature type="domain" description="Zn(2)-C6 fungal-type" evidence="5">
    <location>
        <begin position="35"/>
        <end position="63"/>
    </location>
</feature>
<evidence type="ECO:0000256" key="1">
    <source>
        <dbReference type="ARBA" id="ARBA00004123"/>
    </source>
</evidence>
<sequence>MSMASTPGQPSGSQYSGNYPSPALQNSSKPTRILACVLCQHRKIKCDRSFPCANCVKANVTCTPSTPAPARKRRRPNQDLQERLARCEELLKAYATEKPGGDASFLNGHGCQLFGEESSLKWKPPGKLIVEDDGGVRFVDSFMLGAIHDELRAMREIIDDEDNDDTTPETVATPDDNANMVLGAMHATITTQPTLEELMPPPALIFRLWQIYLERVNPLTKIIHVPTLQPYVAEATSGGHNVPQNIKTLLFSIYTLATVSMTNDECLNFLGYSRQAALERFSEGVRQSLIRLGFLKAYDIETLQALVIYLGRYNRHAAWILNGVVLRIAQKMGLHRDGEVLGLSPFDTEIRRRLWWQIIMVDAKYALMSGLSHSMLPHLWDTKEPSNVNDADLHLASTEPVQNREGPTEMIMVLLMSRVARFLLQTPGIEPMFLLGETDSFMDIGGPSPEQIAIYRQMITNLGNSLLEVIDKYCDPSAGPLHEMAIDIKADILDKIETLLLPPEEKTFTDEVKTPADTVFRISVRAIQHENKQLVKTRAKGFSWFSRLDFQVNIFLFVVGQLCSRTSGRLVEMAWEAVQATYENYEQLLDITQRPHYQAALYVLKAWKVRREILRIRSGGLTAETPDYILKLQCSMPPQDDSKSDLASMPASSVVAHSVDMSRSVETPKIETGPDATLDQFFAQPYIDSNIDWDMWGAIMPTEANASAFDGFGSIDVPPGTQW</sequence>
<comment type="subcellular location">
    <subcellularLocation>
        <location evidence="1">Nucleus</location>
    </subcellularLocation>
</comment>
<dbReference type="Pfam" id="PF00172">
    <property type="entry name" value="Zn_clus"/>
    <property type="match status" value="1"/>
</dbReference>
<dbReference type="InterPro" id="IPR050613">
    <property type="entry name" value="Sec_Metabolite_Reg"/>
</dbReference>
<dbReference type="CDD" id="cd00067">
    <property type="entry name" value="GAL4"/>
    <property type="match status" value="1"/>
</dbReference>
<dbReference type="RefSeq" id="XP_014173942.1">
    <property type="nucleotide sequence ID" value="XM_014318467.1"/>
</dbReference>
<dbReference type="SUPFAM" id="SSF57701">
    <property type="entry name" value="Zn2/Cys6 DNA-binding domain"/>
    <property type="match status" value="1"/>
</dbReference>
<evidence type="ECO:0000256" key="3">
    <source>
        <dbReference type="ARBA" id="ARBA00023242"/>
    </source>
</evidence>
<dbReference type="GeneID" id="25974260"/>
<dbReference type="Proteomes" id="UP000007796">
    <property type="component" value="Unassembled WGS sequence"/>
</dbReference>
<dbReference type="GO" id="GO:0006351">
    <property type="term" value="P:DNA-templated transcription"/>
    <property type="evidence" value="ECO:0007669"/>
    <property type="project" value="InterPro"/>
</dbReference>
<dbReference type="CDD" id="cd12148">
    <property type="entry name" value="fungal_TF_MHR"/>
    <property type="match status" value="1"/>
</dbReference>